<feature type="compositionally biased region" description="Polar residues" evidence="2">
    <location>
        <begin position="160"/>
        <end position="182"/>
    </location>
</feature>
<evidence type="ECO:0000256" key="2">
    <source>
        <dbReference type="SAM" id="MobiDB-lite"/>
    </source>
</evidence>
<feature type="compositionally biased region" description="Polar residues" evidence="2">
    <location>
        <begin position="142"/>
        <end position="152"/>
    </location>
</feature>
<protein>
    <submittedName>
        <fullName evidence="3">Uncharacterized protein</fullName>
    </submittedName>
</protein>
<reference evidence="3" key="1">
    <citation type="submission" date="2019-06" db="EMBL/GenBank/DDBJ databases">
        <authorList>
            <person name="Zheng W."/>
        </authorList>
    </citation>
    <scope>NUCLEOTIDE SEQUENCE</scope>
    <source>
        <strain evidence="3">QDHG01</strain>
    </source>
</reference>
<accession>A0A8J8NZE0</accession>
<feature type="coiled-coil region" evidence="1">
    <location>
        <begin position="343"/>
        <end position="399"/>
    </location>
</feature>
<keyword evidence="1" id="KW-0175">Coiled coil</keyword>
<evidence type="ECO:0000313" key="3">
    <source>
        <dbReference type="EMBL" id="TNV85012.1"/>
    </source>
</evidence>
<keyword evidence="4" id="KW-1185">Reference proteome</keyword>
<feature type="region of interest" description="Disordered" evidence="2">
    <location>
        <begin position="82"/>
        <end position="103"/>
    </location>
</feature>
<organism evidence="3 4">
    <name type="scientific">Halteria grandinella</name>
    <dbReference type="NCBI Taxonomy" id="5974"/>
    <lineage>
        <taxon>Eukaryota</taxon>
        <taxon>Sar</taxon>
        <taxon>Alveolata</taxon>
        <taxon>Ciliophora</taxon>
        <taxon>Intramacronucleata</taxon>
        <taxon>Spirotrichea</taxon>
        <taxon>Stichotrichia</taxon>
        <taxon>Sporadotrichida</taxon>
        <taxon>Halteriidae</taxon>
        <taxon>Halteria</taxon>
    </lineage>
</organism>
<feature type="compositionally biased region" description="Polar residues" evidence="2">
    <location>
        <begin position="1"/>
        <end position="10"/>
    </location>
</feature>
<feature type="region of interest" description="Disordered" evidence="2">
    <location>
        <begin position="1"/>
        <end position="68"/>
    </location>
</feature>
<dbReference type="Proteomes" id="UP000785679">
    <property type="component" value="Unassembled WGS sequence"/>
</dbReference>
<feature type="compositionally biased region" description="Low complexity" evidence="2">
    <location>
        <begin position="23"/>
        <end position="34"/>
    </location>
</feature>
<evidence type="ECO:0000256" key="1">
    <source>
        <dbReference type="SAM" id="Coils"/>
    </source>
</evidence>
<comment type="caution">
    <text evidence="3">The sequence shown here is derived from an EMBL/GenBank/DDBJ whole genome shotgun (WGS) entry which is preliminary data.</text>
</comment>
<feature type="compositionally biased region" description="Polar residues" evidence="2">
    <location>
        <begin position="35"/>
        <end position="59"/>
    </location>
</feature>
<dbReference type="OrthoDB" id="327679at2759"/>
<dbReference type="EMBL" id="RRYP01002226">
    <property type="protein sequence ID" value="TNV85012.1"/>
    <property type="molecule type" value="Genomic_DNA"/>
</dbReference>
<sequence>MLGSSSSHNNLIRGDSQGHSKPSSNNNRNSLTSTVGNSGHSTGLSKTQNIKSTKIQPSPGQIGGYSMNSSTNTLAMMLSSGAQANDEEGGAKRVSTSHYHQAATPERKVMNAIVHARNLSSQNNPQQPSWMVSKPKGIPSGLGTTQPTSQTARPHYNLKPTASISPLRPKNTNNPEQQQQFMKPQPAFSHHADLSTPQQVISSKTIMSRSQLHPSTSTQAITTMIDLSNRDHKPASQVITEEDNCASQTSTSHRDRIRKLKADNQKLYLLLTETEDKFKSKIDQSRKESLNIMKIIAQILPYVRNALKQNQHDQEAKELIRQIEQNTAFTTSAMASTNDKPQSNESDKVVKQMQAKIERLDEELADLREQHQREIIMLQQESNQQKQAYEQIIIALKQECLELRAFKSSVELYTKAERDTQPSFLKASGFSFDEKLPTGISNSSPGAGGNIQQFAQVAGSRNHQVTLSLQAKRKTENNGVGQQNSYGAVGGGPSIQMYQAKQIIQ</sequence>
<gene>
    <name evidence="3" type="ORF">FGO68_gene11157</name>
</gene>
<feature type="region of interest" description="Disordered" evidence="2">
    <location>
        <begin position="140"/>
        <end position="196"/>
    </location>
</feature>
<dbReference type="AlphaFoldDB" id="A0A8J8NZE0"/>
<evidence type="ECO:0000313" key="4">
    <source>
        <dbReference type="Proteomes" id="UP000785679"/>
    </source>
</evidence>
<name>A0A8J8NZE0_HALGN</name>
<proteinExistence type="predicted"/>